<dbReference type="Pfam" id="PF09339">
    <property type="entry name" value="HTH_IclR"/>
    <property type="match status" value="1"/>
</dbReference>
<dbReference type="InterPro" id="IPR014757">
    <property type="entry name" value="Tscrpt_reg_IclR_C"/>
</dbReference>
<keyword evidence="1" id="KW-0805">Transcription regulation</keyword>
<dbReference type="Proteomes" id="UP000251205">
    <property type="component" value="Unassembled WGS sequence"/>
</dbReference>
<dbReference type="InterPro" id="IPR005471">
    <property type="entry name" value="Tscrpt_reg_IclR_N"/>
</dbReference>
<dbReference type="SUPFAM" id="SSF46785">
    <property type="entry name" value="Winged helix' DNA-binding domain"/>
    <property type="match status" value="1"/>
</dbReference>
<feature type="domain" description="HTH iclR-type" evidence="4">
    <location>
        <begin position="11"/>
        <end position="73"/>
    </location>
</feature>
<evidence type="ECO:0000313" key="6">
    <source>
        <dbReference type="EMBL" id="RAX37859.1"/>
    </source>
</evidence>
<dbReference type="PANTHER" id="PTHR30136">
    <property type="entry name" value="HELIX-TURN-HELIX TRANSCRIPTIONAL REGULATOR, ICLR FAMILY"/>
    <property type="match status" value="1"/>
</dbReference>
<protein>
    <submittedName>
        <fullName evidence="6">IclR family transcriptional regulator</fullName>
    </submittedName>
</protein>
<dbReference type="AlphaFoldDB" id="A0A329Y1J9"/>
<evidence type="ECO:0000313" key="7">
    <source>
        <dbReference type="Proteomes" id="UP000251205"/>
    </source>
</evidence>
<dbReference type="InterPro" id="IPR036388">
    <property type="entry name" value="WH-like_DNA-bd_sf"/>
</dbReference>
<dbReference type="SUPFAM" id="SSF55781">
    <property type="entry name" value="GAF domain-like"/>
    <property type="match status" value="1"/>
</dbReference>
<dbReference type="EMBL" id="QMKK01000056">
    <property type="protein sequence ID" value="RAX37859.1"/>
    <property type="molecule type" value="Genomic_DNA"/>
</dbReference>
<dbReference type="Gene3D" id="1.10.10.10">
    <property type="entry name" value="Winged helix-like DNA-binding domain superfamily/Winged helix DNA-binding domain"/>
    <property type="match status" value="1"/>
</dbReference>
<dbReference type="GO" id="GO:0003700">
    <property type="term" value="F:DNA-binding transcription factor activity"/>
    <property type="evidence" value="ECO:0007669"/>
    <property type="project" value="TreeGrafter"/>
</dbReference>
<dbReference type="RefSeq" id="WP_112345293.1">
    <property type="nucleotide sequence ID" value="NZ_QMKK01000056.1"/>
</dbReference>
<dbReference type="InterPro" id="IPR050707">
    <property type="entry name" value="HTH_MetabolicPath_Reg"/>
</dbReference>
<dbReference type="InterPro" id="IPR029016">
    <property type="entry name" value="GAF-like_dom_sf"/>
</dbReference>
<organism evidence="6 7">
    <name type="scientific">Rhizobium tropici</name>
    <dbReference type="NCBI Taxonomy" id="398"/>
    <lineage>
        <taxon>Bacteria</taxon>
        <taxon>Pseudomonadati</taxon>
        <taxon>Pseudomonadota</taxon>
        <taxon>Alphaproteobacteria</taxon>
        <taxon>Hyphomicrobiales</taxon>
        <taxon>Rhizobiaceae</taxon>
        <taxon>Rhizobium/Agrobacterium group</taxon>
        <taxon>Rhizobium</taxon>
    </lineage>
</organism>
<reference evidence="6 7" key="1">
    <citation type="submission" date="2018-06" db="EMBL/GenBank/DDBJ databases">
        <title>Whole Genome Sequence of an efficient microsymbiont, Rhizobium tropici.</title>
        <authorList>
            <person name="Srinivasan R."/>
            <person name="Singh H.V."/>
            <person name="Srivastava R."/>
            <person name="Kumari B."/>
            <person name="Radhakrishna A."/>
        </authorList>
    </citation>
    <scope>NUCLEOTIDE SEQUENCE [LARGE SCALE GENOMIC DNA]</scope>
    <source>
        <strain evidence="6 7">IGFRI Rhizo-19</strain>
    </source>
</reference>
<keyword evidence="2" id="KW-0238">DNA-binding</keyword>
<evidence type="ECO:0000256" key="1">
    <source>
        <dbReference type="ARBA" id="ARBA00023015"/>
    </source>
</evidence>
<keyword evidence="3" id="KW-0804">Transcription</keyword>
<dbReference type="Pfam" id="PF01614">
    <property type="entry name" value="IclR_C"/>
    <property type="match status" value="1"/>
</dbReference>
<evidence type="ECO:0000256" key="2">
    <source>
        <dbReference type="ARBA" id="ARBA00023125"/>
    </source>
</evidence>
<dbReference type="InterPro" id="IPR036390">
    <property type="entry name" value="WH_DNA-bd_sf"/>
</dbReference>
<proteinExistence type="predicted"/>
<evidence type="ECO:0000256" key="3">
    <source>
        <dbReference type="ARBA" id="ARBA00023163"/>
    </source>
</evidence>
<dbReference type="PANTHER" id="PTHR30136:SF34">
    <property type="entry name" value="TRANSCRIPTIONAL REGULATOR"/>
    <property type="match status" value="1"/>
</dbReference>
<dbReference type="GO" id="GO:0045892">
    <property type="term" value="P:negative regulation of DNA-templated transcription"/>
    <property type="evidence" value="ECO:0007669"/>
    <property type="project" value="TreeGrafter"/>
</dbReference>
<dbReference type="PROSITE" id="PS51078">
    <property type="entry name" value="ICLR_ED"/>
    <property type="match status" value="1"/>
</dbReference>
<evidence type="ECO:0000259" key="5">
    <source>
        <dbReference type="PROSITE" id="PS51078"/>
    </source>
</evidence>
<dbReference type="OrthoDB" id="6057486at2"/>
<comment type="caution">
    <text evidence="6">The sequence shown here is derived from an EMBL/GenBank/DDBJ whole genome shotgun (WGS) entry which is preliminary data.</text>
</comment>
<accession>A0A329Y1J9</accession>
<dbReference type="PROSITE" id="PS51077">
    <property type="entry name" value="HTH_ICLR"/>
    <property type="match status" value="1"/>
</dbReference>
<feature type="domain" description="IclR-ED" evidence="5">
    <location>
        <begin position="74"/>
        <end position="258"/>
    </location>
</feature>
<name>A0A329Y1J9_RHITR</name>
<sequence>MADAEDSPLFVTALAKGLSVLSTFTASRSVMNLLEIAEATGLNKSTVQRSVFTLESIGYLTKDVSSKGYRLTAKSLEIGSNYLQTSELIDRATPYLHELNRQSQESCNLLEPYGTEMVYVSRFASHKQISIHVPIGQRLPMFCTAAGRAYLAALPQDEAEACIRGSKLTAYTPNTVTDPDELLALLKRVRTDGFAFSNEEYYVGDIAIGACIVNAEGKPLGSINISVPFSRWRIEQVFSELGPQIVNAARAISTAARGLKPGSAGRTSINAKL</sequence>
<dbReference type="SMART" id="SM00346">
    <property type="entry name" value="HTH_ICLR"/>
    <property type="match status" value="1"/>
</dbReference>
<gene>
    <name evidence="6" type="ORF">DQ393_29670</name>
</gene>
<evidence type="ECO:0000259" key="4">
    <source>
        <dbReference type="PROSITE" id="PS51077"/>
    </source>
</evidence>
<dbReference type="GO" id="GO:0003677">
    <property type="term" value="F:DNA binding"/>
    <property type="evidence" value="ECO:0007669"/>
    <property type="project" value="UniProtKB-KW"/>
</dbReference>
<dbReference type="Gene3D" id="3.30.450.40">
    <property type="match status" value="1"/>
</dbReference>